<reference evidence="2" key="1">
    <citation type="submission" date="2016-10" db="EMBL/GenBank/DDBJ databases">
        <authorList>
            <person name="Varghese N."/>
            <person name="Submissions S."/>
        </authorList>
    </citation>
    <scope>NUCLEOTIDE SEQUENCE [LARGE SCALE GENOMIC DNA]</scope>
    <source>
        <strain evidence="2">DSM 44437</strain>
    </source>
</reference>
<keyword evidence="2" id="KW-1185">Reference proteome</keyword>
<dbReference type="Proteomes" id="UP000199503">
    <property type="component" value="Unassembled WGS sequence"/>
</dbReference>
<proteinExistence type="predicted"/>
<organism evidence="1 2">
    <name type="scientific">Lentzea albida</name>
    <dbReference type="NCBI Taxonomy" id="65499"/>
    <lineage>
        <taxon>Bacteria</taxon>
        <taxon>Bacillati</taxon>
        <taxon>Actinomycetota</taxon>
        <taxon>Actinomycetes</taxon>
        <taxon>Pseudonocardiales</taxon>
        <taxon>Pseudonocardiaceae</taxon>
        <taxon>Lentzea</taxon>
    </lineage>
</organism>
<dbReference type="RefSeq" id="WP_218159934.1">
    <property type="nucleotide sequence ID" value="NZ_FOFV01000028.1"/>
</dbReference>
<evidence type="ECO:0000313" key="1">
    <source>
        <dbReference type="EMBL" id="SES41519.1"/>
    </source>
</evidence>
<dbReference type="EMBL" id="FOFV01000028">
    <property type="protein sequence ID" value="SES41519.1"/>
    <property type="molecule type" value="Genomic_DNA"/>
</dbReference>
<protein>
    <submittedName>
        <fullName evidence="1">Uncharacterized protein</fullName>
    </submittedName>
</protein>
<sequence length="85" mass="9108">MTLINRGCQRLCGTGAGFLGGRDPELVVQLAIRSLEAVDHEVSAPLDDFLASSEMAAEFDRIRGHLGQDSVRAEIRPCRSVGIGV</sequence>
<name>A0A1H9X616_9PSEU</name>
<accession>A0A1H9X616</accession>
<gene>
    <name evidence="1" type="ORF">SAMN04488000_12812</name>
</gene>
<dbReference type="AlphaFoldDB" id="A0A1H9X616"/>
<evidence type="ECO:0000313" key="2">
    <source>
        <dbReference type="Proteomes" id="UP000199503"/>
    </source>
</evidence>